<evidence type="ECO:0000313" key="2">
    <source>
        <dbReference type="EMBL" id="SFQ79413.1"/>
    </source>
</evidence>
<dbReference type="EMBL" id="FOXX01000009">
    <property type="protein sequence ID" value="SFQ79413.1"/>
    <property type="molecule type" value="Genomic_DNA"/>
</dbReference>
<gene>
    <name evidence="2" type="ORF">SAMN02745910_03551</name>
</gene>
<evidence type="ECO:0000256" key="1">
    <source>
        <dbReference type="ARBA" id="ARBA00022801"/>
    </source>
</evidence>
<dbReference type="PANTHER" id="PTHR33886">
    <property type="entry name" value="UNSATURATED RHAMNOGALACTURONAN HYDROLASE (EUROFUNG)"/>
    <property type="match status" value="1"/>
</dbReference>
<dbReference type="GO" id="GO:0016787">
    <property type="term" value="F:hydrolase activity"/>
    <property type="evidence" value="ECO:0007669"/>
    <property type="project" value="UniProtKB-KW"/>
</dbReference>
<dbReference type="Gene3D" id="1.50.10.10">
    <property type="match status" value="1"/>
</dbReference>
<name>A0A1I6BEP4_9BACI</name>
<evidence type="ECO:0000313" key="3">
    <source>
        <dbReference type="Proteomes" id="UP000182762"/>
    </source>
</evidence>
<dbReference type="SUPFAM" id="SSF48208">
    <property type="entry name" value="Six-hairpin glycosidases"/>
    <property type="match status" value="1"/>
</dbReference>
<accession>A0A1I6BEP4</accession>
<proteinExistence type="predicted"/>
<dbReference type="InterPro" id="IPR052043">
    <property type="entry name" value="PolySaccharide_Degr_Enz"/>
</dbReference>
<organism evidence="2 3">
    <name type="scientific">Priestia endophytica DSM 13796</name>
    <dbReference type="NCBI Taxonomy" id="1121089"/>
    <lineage>
        <taxon>Bacteria</taxon>
        <taxon>Bacillati</taxon>
        <taxon>Bacillota</taxon>
        <taxon>Bacilli</taxon>
        <taxon>Bacillales</taxon>
        <taxon>Bacillaceae</taxon>
        <taxon>Priestia</taxon>
    </lineage>
</organism>
<dbReference type="Proteomes" id="UP000182762">
    <property type="component" value="Unassembled WGS sequence"/>
</dbReference>
<dbReference type="InterPro" id="IPR012341">
    <property type="entry name" value="6hp_glycosidase-like_sf"/>
</dbReference>
<dbReference type="Pfam" id="PF07470">
    <property type="entry name" value="Glyco_hydro_88"/>
    <property type="match status" value="1"/>
</dbReference>
<keyword evidence="3" id="KW-1185">Reference proteome</keyword>
<reference evidence="2 3" key="1">
    <citation type="submission" date="2016-10" db="EMBL/GenBank/DDBJ databases">
        <authorList>
            <person name="Varghese N."/>
            <person name="Submissions S."/>
        </authorList>
    </citation>
    <scope>NUCLEOTIDE SEQUENCE [LARGE SCALE GENOMIC DNA]</scope>
    <source>
        <strain evidence="2 3">DSM 13796</strain>
    </source>
</reference>
<dbReference type="PANTHER" id="PTHR33886:SF8">
    <property type="entry name" value="UNSATURATED RHAMNOGALACTURONAN HYDROLASE (EUROFUNG)"/>
    <property type="match status" value="1"/>
</dbReference>
<sequence>MMKYYQLTKTENVLNMIIKWFDQQFEQPPVEKNVNTMVQMLTLTYLYEETKNPTYLPYLETWGDWLYHDMPCTKDGGFQHIVFGSQNNQQL</sequence>
<dbReference type="InterPro" id="IPR010905">
    <property type="entry name" value="Glyco_hydro_88"/>
</dbReference>
<protein>
    <submittedName>
        <fullName evidence="2">Glycosyl Hydrolase Family 88</fullName>
    </submittedName>
</protein>
<keyword evidence="1 2" id="KW-0378">Hydrolase</keyword>
<comment type="caution">
    <text evidence="2">The sequence shown here is derived from an EMBL/GenBank/DDBJ whole genome shotgun (WGS) entry which is preliminary data.</text>
</comment>
<dbReference type="InterPro" id="IPR008928">
    <property type="entry name" value="6-hairpin_glycosidase_sf"/>
</dbReference>